<dbReference type="InterPro" id="IPR014710">
    <property type="entry name" value="RmlC-like_jellyroll"/>
</dbReference>
<comment type="caution">
    <text evidence="2">The sequence shown here is derived from an EMBL/GenBank/DDBJ whole genome shotgun (WGS) entry which is preliminary data.</text>
</comment>
<dbReference type="InterPro" id="IPR000595">
    <property type="entry name" value="cNMP-bd_dom"/>
</dbReference>
<evidence type="ECO:0000259" key="1">
    <source>
        <dbReference type="PROSITE" id="PS50042"/>
    </source>
</evidence>
<name>A0A0Q0VYU9_9FLAO</name>
<accession>A0A0Q0VYU9</accession>
<dbReference type="Proteomes" id="UP000050443">
    <property type="component" value="Unassembled WGS sequence"/>
</dbReference>
<reference evidence="2 3" key="1">
    <citation type="submission" date="2014-09" db="EMBL/GenBank/DDBJ databases">
        <title>Genome sequence of Flavobacterium aquidurense RC62.</title>
        <authorList>
            <person name="Kim J.F."/>
            <person name="Kwak M.-J."/>
        </authorList>
    </citation>
    <scope>NUCLEOTIDE SEQUENCE [LARGE SCALE GENOMIC DNA]</scope>
    <source>
        <strain evidence="2 3">RC62</strain>
    </source>
</reference>
<dbReference type="InterPro" id="IPR018490">
    <property type="entry name" value="cNMP-bd_dom_sf"/>
</dbReference>
<proteinExistence type="predicted"/>
<organism evidence="2 3">
    <name type="scientific">Flavobacterium aquidurense</name>
    <dbReference type="NCBI Taxonomy" id="362413"/>
    <lineage>
        <taxon>Bacteria</taxon>
        <taxon>Pseudomonadati</taxon>
        <taxon>Bacteroidota</taxon>
        <taxon>Flavobacteriia</taxon>
        <taxon>Flavobacteriales</taxon>
        <taxon>Flavobacteriaceae</taxon>
        <taxon>Flavobacterium</taxon>
    </lineage>
</organism>
<feature type="domain" description="Cyclic nucleotide-binding" evidence="1">
    <location>
        <begin position="7"/>
        <end position="117"/>
    </location>
</feature>
<dbReference type="Gene3D" id="2.60.120.10">
    <property type="entry name" value="Jelly Rolls"/>
    <property type="match status" value="1"/>
</dbReference>
<dbReference type="STRING" id="362413.RC62_2209"/>
<evidence type="ECO:0000313" key="2">
    <source>
        <dbReference type="EMBL" id="KQB37043.1"/>
    </source>
</evidence>
<dbReference type="RefSeq" id="WP_055097783.1">
    <property type="nucleotide sequence ID" value="NZ_JRLF01000015.1"/>
</dbReference>
<gene>
    <name evidence="2" type="ORF">RC62_2209</name>
</gene>
<dbReference type="PROSITE" id="PS50042">
    <property type="entry name" value="CNMP_BINDING_3"/>
    <property type="match status" value="1"/>
</dbReference>
<evidence type="ECO:0000313" key="3">
    <source>
        <dbReference type="Proteomes" id="UP000050443"/>
    </source>
</evidence>
<dbReference type="EMBL" id="JRLF01000015">
    <property type="protein sequence ID" value="KQB37043.1"/>
    <property type="molecule type" value="Genomic_DNA"/>
</dbReference>
<dbReference type="OrthoDB" id="663011at2"/>
<dbReference type="SUPFAM" id="SSF51206">
    <property type="entry name" value="cAMP-binding domain-like"/>
    <property type="match status" value="1"/>
</dbReference>
<dbReference type="Pfam" id="PF00027">
    <property type="entry name" value="cNMP_binding"/>
    <property type="match status" value="1"/>
</dbReference>
<protein>
    <submittedName>
        <fullName evidence="2">Putative transcriptional regulator, Crp/Fnr family</fullName>
    </submittedName>
</protein>
<dbReference type="CDD" id="cd00038">
    <property type="entry name" value="CAP_ED"/>
    <property type="match status" value="1"/>
</dbReference>
<dbReference type="PATRIC" id="fig|362413.3.peg.2150"/>
<dbReference type="AlphaFoldDB" id="A0A0Q0VYU9"/>
<sequence length="193" mass="23037">MDDKKVLFDFLHNFSNLSTVDFDKGNQYWYTRTIKKGEFFNMQNFVCSDLGFIRKGIFRIYYYDEKAMEDRNMFFFSEGQFIVSFASFVYQYPCVYYVEALEDAELYAIKYKDLQNLYDVNKGWANTGRVLAELFFIYAQSRMEALLFNTVEQRYTKLQTEQPEILNRIALYHIASYLGITSQSLSRIRKRLG</sequence>